<protein>
    <submittedName>
        <fullName evidence="1">Uncharacterized protein</fullName>
    </submittedName>
</protein>
<reference evidence="1" key="2">
    <citation type="submission" date="2018-10" db="UniProtKB">
        <authorList>
            <consortium name="EnsemblPlants"/>
        </authorList>
    </citation>
    <scope>IDENTIFICATION</scope>
</reference>
<evidence type="ECO:0000313" key="2">
    <source>
        <dbReference type="Proteomes" id="UP000019116"/>
    </source>
</evidence>
<dbReference type="InterPro" id="IPR032675">
    <property type="entry name" value="LRR_dom_sf"/>
</dbReference>
<proteinExistence type="predicted"/>
<dbReference type="OMA" id="LETIHIC"/>
<name>A0A3B5YR27_WHEAT</name>
<sequence length="159" mass="17768">MVAAAREHSLPPCLKILRIWSCAGMLGGVLRLPTPLMELRIRSNSGLTSLEFLCGEHPPSLETLCLESCSTLASLPNEPRADGSLKQLVIGGCPAMKKLPGCLQQQLGSIDDKKLDARYEVFALKPKTWKKIPRIVRKWRQAARQAAQEAMERQRYMQE</sequence>
<evidence type="ECO:0000313" key="1">
    <source>
        <dbReference type="EnsemblPlants" id="TraesCS1B02G015000.1"/>
    </source>
</evidence>
<dbReference type="Gramene" id="TraesCS1B02G015000.1">
    <property type="protein sequence ID" value="TraesCS1B02G015000.1"/>
    <property type="gene ID" value="TraesCS1B02G015000"/>
</dbReference>
<dbReference type="EnsemblPlants" id="TraesCS1B02G015000.1">
    <property type="protein sequence ID" value="TraesCS1B02G015000.1"/>
    <property type="gene ID" value="TraesCS1B02G015000"/>
</dbReference>
<dbReference type="AlphaFoldDB" id="A0A3B5YR27"/>
<dbReference type="Gramene" id="TraesCS1B03G0031300.1">
    <property type="protein sequence ID" value="TraesCS1B03G0031300.1.CDS"/>
    <property type="gene ID" value="TraesCS1B03G0031300"/>
</dbReference>
<dbReference type="Gene3D" id="3.80.10.10">
    <property type="entry name" value="Ribonuclease Inhibitor"/>
    <property type="match status" value="1"/>
</dbReference>
<dbReference type="Gramene" id="TraesCAD_scaffold_007609_01G000900.1">
    <property type="protein sequence ID" value="TraesCAD_scaffold_007609_01G000900.1"/>
    <property type="gene ID" value="TraesCAD_scaffold_007609_01G000900"/>
</dbReference>
<organism evidence="1">
    <name type="scientific">Triticum aestivum</name>
    <name type="common">Wheat</name>
    <dbReference type="NCBI Taxonomy" id="4565"/>
    <lineage>
        <taxon>Eukaryota</taxon>
        <taxon>Viridiplantae</taxon>
        <taxon>Streptophyta</taxon>
        <taxon>Embryophyta</taxon>
        <taxon>Tracheophyta</taxon>
        <taxon>Spermatophyta</taxon>
        <taxon>Magnoliopsida</taxon>
        <taxon>Liliopsida</taxon>
        <taxon>Poales</taxon>
        <taxon>Poaceae</taxon>
        <taxon>BOP clade</taxon>
        <taxon>Pooideae</taxon>
        <taxon>Triticodae</taxon>
        <taxon>Triticeae</taxon>
        <taxon>Triticinae</taxon>
        <taxon>Triticum</taxon>
    </lineage>
</organism>
<keyword evidence="2" id="KW-1185">Reference proteome</keyword>
<reference evidence="1" key="1">
    <citation type="submission" date="2018-08" db="EMBL/GenBank/DDBJ databases">
        <authorList>
            <person name="Rossello M."/>
        </authorList>
    </citation>
    <scope>NUCLEOTIDE SEQUENCE [LARGE SCALE GENOMIC DNA]</scope>
    <source>
        <strain evidence="1">cv. Chinese Spring</strain>
    </source>
</reference>
<dbReference type="SUPFAM" id="SSF52047">
    <property type="entry name" value="RNI-like"/>
    <property type="match status" value="1"/>
</dbReference>
<accession>A0A3B5YR27</accession>
<dbReference type="Proteomes" id="UP000019116">
    <property type="component" value="Chromosome 1B"/>
</dbReference>
<dbReference type="OrthoDB" id="10373225at2759"/>